<dbReference type="InterPro" id="IPR041633">
    <property type="entry name" value="Polbeta"/>
</dbReference>
<dbReference type="Proteomes" id="UP000586067">
    <property type="component" value="Unassembled WGS sequence"/>
</dbReference>
<feature type="domain" description="Polymerase beta nucleotidyltransferase" evidence="1">
    <location>
        <begin position="14"/>
        <end position="104"/>
    </location>
</feature>
<reference evidence="2 3" key="1">
    <citation type="submission" date="2020-04" db="EMBL/GenBank/DDBJ databases">
        <title>Marinomonas sp. M1K-6 isolated from the deep seawater of the Mariana Trench.</title>
        <authorList>
            <person name="Li Y."/>
        </authorList>
    </citation>
    <scope>NUCLEOTIDE SEQUENCE [LARGE SCALE GENOMIC DNA]</scope>
    <source>
        <strain evidence="2 3">M1K-6</strain>
    </source>
</reference>
<comment type="caution">
    <text evidence="2">The sequence shown here is derived from an EMBL/GenBank/DDBJ whole genome shotgun (WGS) entry which is preliminary data.</text>
</comment>
<proteinExistence type="predicted"/>
<dbReference type="EMBL" id="JABAEK010000027">
    <property type="protein sequence ID" value="NLQ19065.1"/>
    <property type="molecule type" value="Genomic_DNA"/>
</dbReference>
<dbReference type="SUPFAM" id="SSF81301">
    <property type="entry name" value="Nucleotidyltransferase"/>
    <property type="match status" value="1"/>
</dbReference>
<accession>A0A847R4Y3</accession>
<evidence type="ECO:0000313" key="3">
    <source>
        <dbReference type="Proteomes" id="UP000586067"/>
    </source>
</evidence>
<dbReference type="AlphaFoldDB" id="A0A847R4Y3"/>
<keyword evidence="2" id="KW-0808">Transferase</keyword>
<evidence type="ECO:0000259" key="1">
    <source>
        <dbReference type="Pfam" id="PF18765"/>
    </source>
</evidence>
<gene>
    <name evidence="2" type="ORF">HGG82_15790</name>
</gene>
<dbReference type="GO" id="GO:0016740">
    <property type="term" value="F:transferase activity"/>
    <property type="evidence" value="ECO:0007669"/>
    <property type="project" value="UniProtKB-KW"/>
</dbReference>
<organism evidence="2 3">
    <name type="scientific">Marinomonas profundi</name>
    <dbReference type="NCBI Taxonomy" id="2726122"/>
    <lineage>
        <taxon>Bacteria</taxon>
        <taxon>Pseudomonadati</taxon>
        <taxon>Pseudomonadota</taxon>
        <taxon>Gammaproteobacteria</taxon>
        <taxon>Oceanospirillales</taxon>
        <taxon>Oceanospirillaceae</taxon>
        <taxon>Marinomonas</taxon>
    </lineage>
</organism>
<name>A0A847R4Y3_9GAMM</name>
<dbReference type="InterPro" id="IPR043519">
    <property type="entry name" value="NT_sf"/>
</dbReference>
<evidence type="ECO:0000313" key="2">
    <source>
        <dbReference type="EMBL" id="NLQ19065.1"/>
    </source>
</evidence>
<protein>
    <submittedName>
        <fullName evidence="2">Nucleotidyltransferase domain-containing protein</fullName>
    </submittedName>
</protein>
<dbReference type="Gene3D" id="3.30.460.10">
    <property type="entry name" value="Beta Polymerase, domain 2"/>
    <property type="match status" value="1"/>
</dbReference>
<dbReference type="Pfam" id="PF18765">
    <property type="entry name" value="Polbeta"/>
    <property type="match status" value="1"/>
</dbReference>
<keyword evidence="3" id="KW-1185">Reference proteome</keyword>
<dbReference type="RefSeq" id="WP_168827432.1">
    <property type="nucleotide sequence ID" value="NZ_CP073013.1"/>
</dbReference>
<dbReference type="CDD" id="cd05403">
    <property type="entry name" value="NT_KNTase_like"/>
    <property type="match status" value="1"/>
</dbReference>
<sequence>MMEADFGLTSTELEELNDIIQSFHEIESVMIFGSRAKGTYKPGSDVDIVISGNKLDHSVVIRLSNQLNEETTFPYFFDILDLNTIKSEEMLAHIAQHGRKLGTTSEPVHEPKT</sequence>